<proteinExistence type="predicted"/>
<dbReference type="KEGG" id="bfo:118404141"/>
<dbReference type="OrthoDB" id="26719at2759"/>
<dbReference type="AlphaFoldDB" id="A0A9J7KGJ2"/>
<name>A0A9J7KGJ2_BRAFL</name>
<evidence type="ECO:0000313" key="2">
    <source>
        <dbReference type="RefSeq" id="XP_035659048.1"/>
    </source>
</evidence>
<keyword evidence="1" id="KW-1185">Reference proteome</keyword>
<dbReference type="OMA" id="EANESCE"/>
<dbReference type="Gene3D" id="2.60.120.1000">
    <property type="match status" value="1"/>
</dbReference>
<gene>
    <name evidence="2" type="primary">LOC118404141</name>
</gene>
<accession>A0A9J7KGJ2</accession>
<dbReference type="Proteomes" id="UP000001554">
    <property type="component" value="Chromosome 17"/>
</dbReference>
<reference evidence="2" key="2">
    <citation type="submission" date="2025-08" db="UniProtKB">
        <authorList>
            <consortium name="RefSeq"/>
        </authorList>
    </citation>
    <scope>IDENTIFICATION</scope>
    <source>
        <strain evidence="2">S238N-H82</strain>
        <tissue evidence="2">Testes</tissue>
    </source>
</reference>
<evidence type="ECO:0000313" key="1">
    <source>
        <dbReference type="Proteomes" id="UP000001554"/>
    </source>
</evidence>
<sequence>MTAEDGAGVTIIGHDSETRTHVQGYENPGSYKRTITYEASMDQLRALIDASESCKQFVRYECKGSTLRDANKGLPYAWWVTWDCRETEYWGGASPGSFECDCKLTGTCDKSNYPCNCNINDNVWREDSGFLTRKDDLPVKQLRFGDTTAPEDGYHMLGKLICHG</sequence>
<dbReference type="GeneID" id="118404141"/>
<organism evidence="1 2">
    <name type="scientific">Branchiostoma floridae</name>
    <name type="common">Florida lancelet</name>
    <name type="synonym">Amphioxus</name>
    <dbReference type="NCBI Taxonomy" id="7739"/>
    <lineage>
        <taxon>Eukaryota</taxon>
        <taxon>Metazoa</taxon>
        <taxon>Chordata</taxon>
        <taxon>Cephalochordata</taxon>
        <taxon>Leptocardii</taxon>
        <taxon>Amphioxiformes</taxon>
        <taxon>Branchiostomatidae</taxon>
        <taxon>Branchiostoma</taxon>
    </lineage>
</organism>
<protein>
    <submittedName>
        <fullName evidence="2">Neurexin-4-like</fullName>
    </submittedName>
</protein>
<dbReference type="RefSeq" id="XP_035659048.1">
    <property type="nucleotide sequence ID" value="XM_035803155.1"/>
</dbReference>
<reference evidence="1" key="1">
    <citation type="journal article" date="2020" name="Nat. Ecol. Evol.">
        <title>Deeply conserved synteny resolves early events in vertebrate evolution.</title>
        <authorList>
            <person name="Simakov O."/>
            <person name="Marletaz F."/>
            <person name="Yue J.X."/>
            <person name="O'Connell B."/>
            <person name="Jenkins J."/>
            <person name="Brandt A."/>
            <person name="Calef R."/>
            <person name="Tung C.H."/>
            <person name="Huang T.K."/>
            <person name="Schmutz J."/>
            <person name="Satoh N."/>
            <person name="Yu J.K."/>
            <person name="Putnam N.H."/>
            <person name="Green R.E."/>
            <person name="Rokhsar D.S."/>
        </authorList>
    </citation>
    <scope>NUCLEOTIDE SEQUENCE [LARGE SCALE GENOMIC DNA]</scope>
    <source>
        <strain evidence="1">S238N-H82</strain>
    </source>
</reference>